<evidence type="ECO:0000313" key="3">
    <source>
        <dbReference type="Proteomes" id="UP000192257"/>
    </source>
</evidence>
<dbReference type="GeneID" id="39988433"/>
<feature type="compositionally biased region" description="Polar residues" evidence="1">
    <location>
        <begin position="191"/>
        <end position="200"/>
    </location>
</feature>
<comment type="caution">
    <text evidence="2">The sequence shown here is derived from an EMBL/GenBank/DDBJ whole genome shotgun (WGS) entry which is preliminary data.</text>
</comment>
<evidence type="ECO:0000313" key="2">
    <source>
        <dbReference type="EMBL" id="ORC85986.1"/>
    </source>
</evidence>
<dbReference type="AlphaFoldDB" id="A0A1X0NMN5"/>
<organism evidence="2 3">
    <name type="scientific">Trypanosoma theileri</name>
    <dbReference type="NCBI Taxonomy" id="67003"/>
    <lineage>
        <taxon>Eukaryota</taxon>
        <taxon>Discoba</taxon>
        <taxon>Euglenozoa</taxon>
        <taxon>Kinetoplastea</taxon>
        <taxon>Metakinetoplastina</taxon>
        <taxon>Trypanosomatida</taxon>
        <taxon>Trypanosomatidae</taxon>
        <taxon>Trypanosoma</taxon>
    </lineage>
</organism>
<sequence>MQTNSVSTTTTPPIALIRWWFTKTKEERQEFLQSRTTSEKARENIHVVECFAKNHSYFVACATNLEVCPLPPLTSVPGCTLLGWEYGVWLPLSMHDETTYGGRYAPTQSREIRRRVTHRLLNEVRARTAMVLRDYNTSSQTTSSSQQTGNKWVYSVSNIIVETLVEACMAAVYRLGLPDALEKIENEKAQSAATVSQNQRYTEEEAATQPVGARRATAHASLGVWMLLCSKQARRGTGESEGELIPSAASISGFMCGGKRGRNNDNNTDGVAQVPHDAEKNTWRMLREQLAPPTEDTLYHKSNDGDQMDDYDGLMTTLVPHTSPLIKISALDMRFGIAKALNGLRKCTV</sequence>
<accession>A0A1X0NMN5</accession>
<feature type="region of interest" description="Disordered" evidence="1">
    <location>
        <begin position="191"/>
        <end position="214"/>
    </location>
</feature>
<keyword evidence="3" id="KW-1185">Reference proteome</keyword>
<name>A0A1X0NMN5_9TRYP</name>
<proteinExistence type="predicted"/>
<evidence type="ECO:0000256" key="1">
    <source>
        <dbReference type="SAM" id="MobiDB-lite"/>
    </source>
</evidence>
<dbReference type="RefSeq" id="XP_028880052.1">
    <property type="nucleotide sequence ID" value="XM_029028653.1"/>
</dbReference>
<gene>
    <name evidence="2" type="ORF">TM35_000311720</name>
</gene>
<dbReference type="VEuPathDB" id="TriTrypDB:TM35_000311720"/>
<protein>
    <submittedName>
        <fullName evidence="2">Uncharacterized protein</fullName>
    </submittedName>
</protein>
<dbReference type="OrthoDB" id="245309at2759"/>
<dbReference type="Proteomes" id="UP000192257">
    <property type="component" value="Unassembled WGS sequence"/>
</dbReference>
<dbReference type="EMBL" id="NBCO01000031">
    <property type="protein sequence ID" value="ORC85986.1"/>
    <property type="molecule type" value="Genomic_DNA"/>
</dbReference>
<reference evidence="2 3" key="1">
    <citation type="submission" date="2017-03" db="EMBL/GenBank/DDBJ databases">
        <title>An alternative strategy for trypanosome survival in the mammalian bloodstream revealed through genome and transcriptome analysis of the ubiquitous bovine parasite Trypanosoma (Megatrypanum) theileri.</title>
        <authorList>
            <person name="Kelly S."/>
            <person name="Ivens A."/>
            <person name="Mott A."/>
            <person name="O'Neill E."/>
            <person name="Emms D."/>
            <person name="Macleod O."/>
            <person name="Voorheis P."/>
            <person name="Matthews J."/>
            <person name="Matthews K."/>
            <person name="Carrington M."/>
        </authorList>
    </citation>
    <scope>NUCLEOTIDE SEQUENCE [LARGE SCALE GENOMIC DNA]</scope>
    <source>
        <strain evidence="2">Edinburgh</strain>
    </source>
</reference>